<sequence>MDGRDDTDETELPGALVTEFLERESGTRALLDELERLTLEGEHEEVRERIRALAEANTGVFFAVALSLTGSKQFFGDVEAQLDVTAADTLRDLADTYPTLEEPFSVVRTEQSHDRFNPVTGLSTTTTYHAEEEVPLIRYAMQSGDLTLLEATESPQEVLQVAIYLVQATTDSLEASLEQEHSVNTEELSGLIDRREELETELDHLRAQIDELRRRPVGDE</sequence>
<reference evidence="2 3" key="1">
    <citation type="journal article" date="2019" name="Nat. Commun.">
        <title>A new type of DNA phosphorothioation-based antiviral system in archaea.</title>
        <authorList>
            <person name="Xiong L."/>
            <person name="Liu S."/>
            <person name="Chen S."/>
            <person name="Xiao Y."/>
            <person name="Zhu B."/>
            <person name="Gao Y."/>
            <person name="Zhang Y."/>
            <person name="Chen B."/>
            <person name="Luo J."/>
            <person name="Deng Z."/>
            <person name="Chen X."/>
            <person name="Wang L."/>
            <person name="Chen S."/>
        </authorList>
    </citation>
    <scope>NUCLEOTIDE SEQUENCE [LARGE SCALE GENOMIC DNA]</scope>
    <source>
        <strain evidence="2 3">CBA1105</strain>
    </source>
</reference>
<dbReference type="KEGG" id="hsn:DV733_08385"/>
<keyword evidence="1" id="KW-0175">Coiled coil</keyword>
<protein>
    <submittedName>
        <fullName evidence="2">Uncharacterized protein</fullName>
    </submittedName>
</protein>
<dbReference type="EMBL" id="CP031310">
    <property type="protein sequence ID" value="QCC51262.1"/>
    <property type="molecule type" value="Genomic_DNA"/>
</dbReference>
<dbReference type="AlphaFoldDB" id="A0A4D6HDZ2"/>
<organism evidence="2 3">
    <name type="scientific">Halapricum salinum</name>
    <dbReference type="NCBI Taxonomy" id="1457250"/>
    <lineage>
        <taxon>Archaea</taxon>
        <taxon>Methanobacteriati</taxon>
        <taxon>Methanobacteriota</taxon>
        <taxon>Stenosarchaea group</taxon>
        <taxon>Halobacteria</taxon>
        <taxon>Halobacteriales</taxon>
        <taxon>Haloarculaceae</taxon>
        <taxon>Halapricum</taxon>
    </lineage>
</organism>
<evidence type="ECO:0000313" key="3">
    <source>
        <dbReference type="Proteomes" id="UP000296706"/>
    </source>
</evidence>
<keyword evidence="3" id="KW-1185">Reference proteome</keyword>
<proteinExistence type="predicted"/>
<dbReference type="GeneID" id="39847874"/>
<dbReference type="Proteomes" id="UP000296706">
    <property type="component" value="Chromosome"/>
</dbReference>
<accession>A0A4D6HDZ2</accession>
<feature type="coiled-coil region" evidence="1">
    <location>
        <begin position="188"/>
        <end position="215"/>
    </location>
</feature>
<evidence type="ECO:0000313" key="2">
    <source>
        <dbReference type="EMBL" id="QCC51262.1"/>
    </source>
</evidence>
<dbReference type="STRING" id="1457250.GCA_000755225_01228"/>
<gene>
    <name evidence="2" type="ORF">DV733_08385</name>
</gene>
<evidence type="ECO:0000256" key="1">
    <source>
        <dbReference type="SAM" id="Coils"/>
    </source>
</evidence>
<dbReference type="OrthoDB" id="227531at2157"/>
<name>A0A4D6HDZ2_9EURY</name>
<dbReference type="RefSeq" id="WP_049995129.1">
    <property type="nucleotide sequence ID" value="NZ_CP031310.1"/>
</dbReference>